<dbReference type="EMBL" id="JWIN03000001">
    <property type="protein sequence ID" value="KAB1283690.1"/>
    <property type="molecule type" value="Genomic_DNA"/>
</dbReference>
<protein>
    <submittedName>
        <fullName evidence="2">Uncharacterized protein</fullName>
    </submittedName>
</protein>
<feature type="region of interest" description="Disordered" evidence="1">
    <location>
        <begin position="75"/>
        <end position="95"/>
    </location>
</feature>
<dbReference type="AlphaFoldDB" id="A0A5N4EK09"/>
<reference evidence="2 3" key="1">
    <citation type="journal article" date="2019" name="Mol. Ecol. Resour.">
        <title>Improving Illumina assemblies with Hi-C and long reads: an example with the North African dromedary.</title>
        <authorList>
            <person name="Elbers J.P."/>
            <person name="Rogers M.F."/>
            <person name="Perelman P.L."/>
            <person name="Proskuryakova A.A."/>
            <person name="Serdyukova N.A."/>
            <person name="Johnson W.E."/>
            <person name="Horin P."/>
            <person name="Corander J."/>
            <person name="Murphy D."/>
            <person name="Burger P.A."/>
        </authorList>
    </citation>
    <scope>NUCLEOTIDE SEQUENCE [LARGE SCALE GENOMIC DNA]</scope>
    <source>
        <strain evidence="2">Drom800</strain>
        <tissue evidence="2">Blood</tissue>
    </source>
</reference>
<comment type="caution">
    <text evidence="2">The sequence shown here is derived from an EMBL/GenBank/DDBJ whole genome shotgun (WGS) entry which is preliminary data.</text>
</comment>
<evidence type="ECO:0000256" key="1">
    <source>
        <dbReference type="SAM" id="MobiDB-lite"/>
    </source>
</evidence>
<gene>
    <name evidence="2" type="ORF">Cadr_000000930</name>
</gene>
<evidence type="ECO:0000313" key="2">
    <source>
        <dbReference type="EMBL" id="KAB1283690.1"/>
    </source>
</evidence>
<accession>A0A5N4EK09</accession>
<dbReference type="Proteomes" id="UP000299084">
    <property type="component" value="Unassembled WGS sequence"/>
</dbReference>
<keyword evidence="3" id="KW-1185">Reference proteome</keyword>
<name>A0A5N4EK09_CAMDR</name>
<organism evidence="2 3">
    <name type="scientific">Camelus dromedarius</name>
    <name type="common">Dromedary</name>
    <name type="synonym">Arabian camel</name>
    <dbReference type="NCBI Taxonomy" id="9838"/>
    <lineage>
        <taxon>Eukaryota</taxon>
        <taxon>Metazoa</taxon>
        <taxon>Chordata</taxon>
        <taxon>Craniata</taxon>
        <taxon>Vertebrata</taxon>
        <taxon>Euteleostomi</taxon>
        <taxon>Mammalia</taxon>
        <taxon>Eutheria</taxon>
        <taxon>Laurasiatheria</taxon>
        <taxon>Artiodactyla</taxon>
        <taxon>Tylopoda</taxon>
        <taxon>Camelidae</taxon>
        <taxon>Camelus</taxon>
    </lineage>
</organism>
<evidence type="ECO:0000313" key="3">
    <source>
        <dbReference type="Proteomes" id="UP000299084"/>
    </source>
</evidence>
<feature type="region of interest" description="Disordered" evidence="1">
    <location>
        <begin position="1"/>
        <end position="22"/>
    </location>
</feature>
<sequence length="95" mass="10311">MAHPWAMAPQQPSLGAEQRAHVHSPCLAAEGESAQPNNYCLLAARSILRILEDPTLELDLEDMGKHPVPMQVTETVRDEAGGAGGARSQRPRCRD</sequence>
<proteinExistence type="predicted"/>